<reference evidence="1" key="2">
    <citation type="journal article" date="2015" name="Data Brief">
        <title>Shoot transcriptome of the giant reed, Arundo donax.</title>
        <authorList>
            <person name="Barrero R.A."/>
            <person name="Guerrero F.D."/>
            <person name="Moolhuijzen P."/>
            <person name="Goolsby J.A."/>
            <person name="Tidwell J."/>
            <person name="Bellgard S.E."/>
            <person name="Bellgard M.I."/>
        </authorList>
    </citation>
    <scope>NUCLEOTIDE SEQUENCE</scope>
    <source>
        <tissue evidence="1">Shoot tissue taken approximately 20 cm above the soil surface</tissue>
    </source>
</reference>
<dbReference type="AlphaFoldDB" id="A0A0A9FZD4"/>
<reference evidence="1" key="1">
    <citation type="submission" date="2014-09" db="EMBL/GenBank/DDBJ databases">
        <authorList>
            <person name="Magalhaes I.L.F."/>
            <person name="Oliveira U."/>
            <person name="Santos F.R."/>
            <person name="Vidigal T.H.D.A."/>
            <person name="Brescovit A.D."/>
            <person name="Santos A.J."/>
        </authorList>
    </citation>
    <scope>NUCLEOTIDE SEQUENCE</scope>
    <source>
        <tissue evidence="1">Shoot tissue taken approximately 20 cm above the soil surface</tissue>
    </source>
</reference>
<name>A0A0A9FZD4_ARUDO</name>
<protein>
    <submittedName>
        <fullName evidence="1">Uncharacterized protein</fullName>
    </submittedName>
</protein>
<organism evidence="1">
    <name type="scientific">Arundo donax</name>
    <name type="common">Giant reed</name>
    <name type="synonym">Donax arundinaceus</name>
    <dbReference type="NCBI Taxonomy" id="35708"/>
    <lineage>
        <taxon>Eukaryota</taxon>
        <taxon>Viridiplantae</taxon>
        <taxon>Streptophyta</taxon>
        <taxon>Embryophyta</taxon>
        <taxon>Tracheophyta</taxon>
        <taxon>Spermatophyta</taxon>
        <taxon>Magnoliopsida</taxon>
        <taxon>Liliopsida</taxon>
        <taxon>Poales</taxon>
        <taxon>Poaceae</taxon>
        <taxon>PACMAD clade</taxon>
        <taxon>Arundinoideae</taxon>
        <taxon>Arundineae</taxon>
        <taxon>Arundo</taxon>
    </lineage>
</organism>
<evidence type="ECO:0000313" key="1">
    <source>
        <dbReference type="EMBL" id="JAE17597.1"/>
    </source>
</evidence>
<accession>A0A0A9FZD4</accession>
<dbReference type="EMBL" id="GBRH01180299">
    <property type="protein sequence ID" value="JAE17597.1"/>
    <property type="molecule type" value="Transcribed_RNA"/>
</dbReference>
<proteinExistence type="predicted"/>
<sequence length="41" mass="4822">MCSQSIKRSITRRYQLHPAGFVNVIVKKKHNFPLFYKKGEA</sequence>